<evidence type="ECO:0000256" key="10">
    <source>
        <dbReference type="ARBA" id="ARBA00050938"/>
    </source>
</evidence>
<evidence type="ECO:0000256" key="3">
    <source>
        <dbReference type="ARBA" id="ARBA00011233"/>
    </source>
</evidence>
<comment type="subcellular location">
    <subcellularLocation>
        <location evidence="1">Mitochondrion matrix</location>
    </subcellularLocation>
</comment>
<dbReference type="InterPro" id="IPR001753">
    <property type="entry name" value="Enoyl-CoA_hydra/iso"/>
</dbReference>
<evidence type="ECO:0000256" key="4">
    <source>
        <dbReference type="ARBA" id="ARBA00022832"/>
    </source>
</evidence>
<evidence type="ECO:0000256" key="5">
    <source>
        <dbReference type="ARBA" id="ARBA00022946"/>
    </source>
</evidence>
<comment type="catalytic activity">
    <reaction evidence="10">
        <text>(3Z)-decenoyl-CoA = (2E)-decenoyl-CoA</text>
        <dbReference type="Rhea" id="RHEA:77195"/>
        <dbReference type="ChEBI" id="CHEBI:61406"/>
        <dbReference type="ChEBI" id="CHEBI:195601"/>
    </reaction>
    <physiologicalReaction direction="left-to-right" evidence="10">
        <dbReference type="Rhea" id="RHEA:77196"/>
    </physiologicalReaction>
</comment>
<accession>A0A9K3PTB1</accession>
<evidence type="ECO:0000256" key="16">
    <source>
        <dbReference type="ARBA" id="ARBA00083575"/>
    </source>
</evidence>
<comment type="caution">
    <text evidence="17">The sequence shown here is derived from an EMBL/GenBank/DDBJ whole genome shotgun (WGS) entry which is preliminary data.</text>
</comment>
<dbReference type="PANTHER" id="PTHR11941:SF45">
    <property type="entry name" value="ENOYL-COA DELTA ISOMERASE 1, MITOCHONDRIAL"/>
    <property type="match status" value="1"/>
</dbReference>
<gene>
    <name evidence="17" type="ORF">IV203_001130</name>
</gene>
<dbReference type="CDD" id="cd06558">
    <property type="entry name" value="crotonase-like"/>
    <property type="match status" value="1"/>
</dbReference>
<dbReference type="GO" id="GO:0004165">
    <property type="term" value="F:delta(3)-delta(2)-enoyl-CoA isomerase activity"/>
    <property type="evidence" value="ECO:0007669"/>
    <property type="project" value="UniProtKB-EC"/>
</dbReference>
<organism evidence="17 18">
    <name type="scientific">Nitzschia inconspicua</name>
    <dbReference type="NCBI Taxonomy" id="303405"/>
    <lineage>
        <taxon>Eukaryota</taxon>
        <taxon>Sar</taxon>
        <taxon>Stramenopiles</taxon>
        <taxon>Ochrophyta</taxon>
        <taxon>Bacillariophyta</taxon>
        <taxon>Bacillariophyceae</taxon>
        <taxon>Bacillariophycidae</taxon>
        <taxon>Bacillariales</taxon>
        <taxon>Bacillariaceae</taxon>
        <taxon>Nitzschia</taxon>
    </lineage>
</organism>
<evidence type="ECO:0000256" key="13">
    <source>
        <dbReference type="ARBA" id="ARBA00052542"/>
    </source>
</evidence>
<evidence type="ECO:0000256" key="6">
    <source>
        <dbReference type="ARBA" id="ARBA00022990"/>
    </source>
</evidence>
<evidence type="ECO:0000256" key="15">
    <source>
        <dbReference type="ARBA" id="ARBA00068317"/>
    </source>
</evidence>
<sequence length="306" mass="33732">MSVHVSQSAHKIQLWRRLGSVQYRNSRLLQRQHLSSFSSNADRNDDLVTLEASPDTGVATLRMHRSPANSLSMEMMQSISGAIRKAESDRKIQSLILTSSLPSGIFSAGLELTELYQPDLARLPKFWESFQQLYLDLYGSRLSTIASIGGPAPAAGCMLALSCDYRIMTDNPKCTIGLNESQLGIVAPPWLAQQYIDVIGNRNAELALLLGTLFTPQQALTVGLVDELVCSGDSSIDEMAQRKAAEFIRIPPKARVAAKELTRGTQIAKLSGNREEDTEFFCSFVTTDTVQKTLGSYLEMLAKRKK</sequence>
<evidence type="ECO:0000313" key="18">
    <source>
        <dbReference type="Proteomes" id="UP000693970"/>
    </source>
</evidence>
<evidence type="ECO:0000256" key="1">
    <source>
        <dbReference type="ARBA" id="ARBA00004305"/>
    </source>
</evidence>
<evidence type="ECO:0000313" key="17">
    <source>
        <dbReference type="EMBL" id="KAG7356444.1"/>
    </source>
</evidence>
<comment type="catalytic activity">
    <reaction evidence="12">
        <text>(3Z)-dodecenoyl-CoA = (2E)-dodecenoyl-CoA</text>
        <dbReference type="Rhea" id="RHEA:23716"/>
        <dbReference type="ChEBI" id="CHEBI:57330"/>
        <dbReference type="ChEBI" id="CHEBI:58543"/>
        <dbReference type="EC" id="5.3.3.8"/>
    </reaction>
    <physiologicalReaction direction="left-to-right" evidence="12">
        <dbReference type="Rhea" id="RHEA:23717"/>
    </physiologicalReaction>
</comment>
<protein>
    <recommendedName>
        <fullName evidence="15">Enoyl-CoA delta isomerase 1, mitochondrial</fullName>
    </recommendedName>
    <alternativeName>
        <fullName evidence="16">3,2-trans-enoyl-CoA isomerase</fullName>
    </alternativeName>
</protein>
<keyword evidence="8" id="KW-0496">Mitochondrion</keyword>
<dbReference type="GO" id="GO:0006635">
    <property type="term" value="P:fatty acid beta-oxidation"/>
    <property type="evidence" value="ECO:0007669"/>
    <property type="project" value="TreeGrafter"/>
</dbReference>
<comment type="pathway">
    <text evidence="2">Lipid metabolism; fatty acid beta-oxidation.</text>
</comment>
<dbReference type="OrthoDB" id="1696280at2759"/>
<evidence type="ECO:0000256" key="2">
    <source>
        <dbReference type="ARBA" id="ARBA00005005"/>
    </source>
</evidence>
<reference evidence="17" key="1">
    <citation type="journal article" date="2021" name="Sci. Rep.">
        <title>Diploid genomic architecture of Nitzschia inconspicua, an elite biomass production diatom.</title>
        <authorList>
            <person name="Oliver A."/>
            <person name="Podell S."/>
            <person name="Pinowska A."/>
            <person name="Traller J.C."/>
            <person name="Smith S.R."/>
            <person name="McClure R."/>
            <person name="Beliaev A."/>
            <person name="Bohutskyi P."/>
            <person name="Hill E.A."/>
            <person name="Rabines A."/>
            <person name="Zheng H."/>
            <person name="Allen L.Z."/>
            <person name="Kuo A."/>
            <person name="Grigoriev I.V."/>
            <person name="Allen A.E."/>
            <person name="Hazlebeck D."/>
            <person name="Allen E.E."/>
        </authorList>
    </citation>
    <scope>NUCLEOTIDE SEQUENCE</scope>
    <source>
        <strain evidence="17">Hildebrandi</strain>
    </source>
</reference>
<keyword evidence="9" id="KW-0413">Isomerase</keyword>
<dbReference type="EMBL" id="JAGRRH010000015">
    <property type="protein sequence ID" value="KAG7356444.1"/>
    <property type="molecule type" value="Genomic_DNA"/>
</dbReference>
<evidence type="ECO:0000256" key="12">
    <source>
        <dbReference type="ARBA" id="ARBA00052376"/>
    </source>
</evidence>
<dbReference type="AlphaFoldDB" id="A0A9K3PTB1"/>
<comment type="catalytic activity">
    <reaction evidence="13">
        <text>(3Z)-octenoyl-CoA = (2E)-octenoyl-CoA</text>
        <dbReference type="Rhea" id="RHEA:46044"/>
        <dbReference type="ChEBI" id="CHEBI:62242"/>
        <dbReference type="ChEBI" id="CHEBI:85640"/>
    </reaction>
    <physiologicalReaction direction="left-to-right" evidence="13">
        <dbReference type="Rhea" id="RHEA:46045"/>
    </physiologicalReaction>
</comment>
<keyword evidence="5" id="KW-0809">Transit peptide</keyword>
<evidence type="ECO:0000256" key="7">
    <source>
        <dbReference type="ARBA" id="ARBA00023098"/>
    </source>
</evidence>
<keyword evidence="4" id="KW-0276">Fatty acid metabolism</keyword>
<dbReference type="PANTHER" id="PTHR11941">
    <property type="entry name" value="ENOYL-COA HYDRATASE-RELATED"/>
    <property type="match status" value="1"/>
</dbReference>
<evidence type="ECO:0000256" key="14">
    <source>
        <dbReference type="ARBA" id="ARBA00056147"/>
    </source>
</evidence>
<evidence type="ECO:0000256" key="9">
    <source>
        <dbReference type="ARBA" id="ARBA00023235"/>
    </source>
</evidence>
<proteinExistence type="predicted"/>
<keyword evidence="18" id="KW-1185">Reference proteome</keyword>
<comment type="function">
    <text evidence="14">Key enzyme of fatty acid beta-oxidation. Able to isomerize both 3-cis (3Z) and 3-trans (3E) double bonds into the 2-trans (2E) form in a range of enoyl-CoA species, with a preference for (3Z)-enoyl-CoAs over (3E)-enoyl-CoAs. The catalytic efficiency of this enzyme is not affected by the fatty acyl chain length.</text>
</comment>
<dbReference type="FunFam" id="3.90.226.10:FF:000034">
    <property type="entry name" value="Enoyl-CoA delta isomerase 1"/>
    <property type="match status" value="1"/>
</dbReference>
<comment type="catalytic activity">
    <reaction evidence="11">
        <text>(2E)-tetradecenoyl-CoA = (3Z)-tetradecenoyl-CoA</text>
        <dbReference type="Rhea" id="RHEA:29847"/>
        <dbReference type="ChEBI" id="CHEBI:61405"/>
        <dbReference type="ChEBI" id="CHEBI:61968"/>
    </reaction>
    <physiologicalReaction direction="right-to-left" evidence="11">
        <dbReference type="Rhea" id="RHEA:29849"/>
    </physiologicalReaction>
</comment>
<name>A0A9K3PTB1_9STRA</name>
<comment type="subunit">
    <text evidence="3">Homotrimer.</text>
</comment>
<keyword evidence="6" id="KW-0007">Acetylation</keyword>
<reference evidence="17" key="2">
    <citation type="submission" date="2021-04" db="EMBL/GenBank/DDBJ databases">
        <authorList>
            <person name="Podell S."/>
        </authorList>
    </citation>
    <scope>NUCLEOTIDE SEQUENCE</scope>
    <source>
        <strain evidence="17">Hildebrandi</strain>
    </source>
</reference>
<dbReference type="Proteomes" id="UP000693970">
    <property type="component" value="Unassembled WGS sequence"/>
</dbReference>
<evidence type="ECO:0000256" key="11">
    <source>
        <dbReference type="ARBA" id="ARBA00051293"/>
    </source>
</evidence>
<dbReference type="Pfam" id="PF00378">
    <property type="entry name" value="ECH_1"/>
    <property type="match status" value="1"/>
</dbReference>
<keyword evidence="7" id="KW-0443">Lipid metabolism</keyword>
<evidence type="ECO:0000256" key="8">
    <source>
        <dbReference type="ARBA" id="ARBA00023128"/>
    </source>
</evidence>
<dbReference type="GO" id="GO:0005759">
    <property type="term" value="C:mitochondrial matrix"/>
    <property type="evidence" value="ECO:0007669"/>
    <property type="project" value="UniProtKB-SubCell"/>
</dbReference>